<reference evidence="1 2" key="1">
    <citation type="submission" date="2019-09" db="EMBL/GenBank/DDBJ databases">
        <authorList>
            <person name="Dittami M. S."/>
        </authorList>
    </citation>
    <scope>NUCLEOTIDE SEQUENCE [LARGE SCALE GENOMIC DNA]</scope>
    <source>
        <strain evidence="1">SPHINGO391</strain>
    </source>
</reference>
<name>A0A5E7ZP65_9SPHN</name>
<organism evidence="1 2">
    <name type="scientific">Sphingomonas aurantiaca</name>
    <dbReference type="NCBI Taxonomy" id="185949"/>
    <lineage>
        <taxon>Bacteria</taxon>
        <taxon>Pseudomonadati</taxon>
        <taxon>Pseudomonadota</taxon>
        <taxon>Alphaproteobacteria</taxon>
        <taxon>Sphingomonadales</taxon>
        <taxon>Sphingomonadaceae</taxon>
        <taxon>Sphingomonas</taxon>
    </lineage>
</organism>
<accession>A0A5E7ZP65</accession>
<dbReference type="Proteomes" id="UP000326857">
    <property type="component" value="Unassembled WGS sequence"/>
</dbReference>
<dbReference type="EMBL" id="CABVLI010000042">
    <property type="protein sequence ID" value="VVT20597.1"/>
    <property type="molecule type" value="Genomic_DNA"/>
</dbReference>
<protein>
    <submittedName>
        <fullName evidence="1">Uncharacterized protein</fullName>
    </submittedName>
</protein>
<dbReference type="AlphaFoldDB" id="A0A5E7ZP65"/>
<evidence type="ECO:0000313" key="2">
    <source>
        <dbReference type="Proteomes" id="UP000326857"/>
    </source>
</evidence>
<proteinExistence type="predicted"/>
<evidence type="ECO:0000313" key="1">
    <source>
        <dbReference type="EMBL" id="VVT20597.1"/>
    </source>
</evidence>
<sequence>MGKTLTGNQSMANRNRIEWLTFDNALKISD</sequence>
<gene>
    <name evidence="1" type="ORF">SPHINGO391_470088</name>
</gene>